<comment type="caution">
    <text evidence="2">The sequence shown here is derived from an EMBL/GenBank/DDBJ whole genome shotgun (WGS) entry which is preliminary data.</text>
</comment>
<feature type="transmembrane region" description="Helical" evidence="1">
    <location>
        <begin position="6"/>
        <end position="25"/>
    </location>
</feature>
<evidence type="ECO:0000256" key="1">
    <source>
        <dbReference type="SAM" id="Phobius"/>
    </source>
</evidence>
<keyword evidence="1" id="KW-1133">Transmembrane helix</keyword>
<keyword evidence="1" id="KW-0812">Transmembrane</keyword>
<protein>
    <recommendedName>
        <fullName evidence="4">DNA-binding protein</fullName>
    </recommendedName>
</protein>
<evidence type="ECO:0000313" key="3">
    <source>
        <dbReference type="Proteomes" id="UP001157114"/>
    </source>
</evidence>
<proteinExistence type="predicted"/>
<dbReference type="Proteomes" id="UP001157114">
    <property type="component" value="Unassembled WGS sequence"/>
</dbReference>
<gene>
    <name evidence="2" type="ORF">MU1_10950</name>
</gene>
<keyword evidence="1" id="KW-0472">Membrane</keyword>
<reference evidence="2 3" key="1">
    <citation type="submission" date="2023-03" db="EMBL/GenBank/DDBJ databases">
        <title>Draft genome sequence of the bacteria which degrade cell wall of Tricholomamatutake.</title>
        <authorList>
            <person name="Konishi Y."/>
            <person name="Fukuta Y."/>
            <person name="Shirasaka N."/>
        </authorList>
    </citation>
    <scope>NUCLEOTIDE SEQUENCE [LARGE SCALE GENOMIC DNA]</scope>
    <source>
        <strain evidence="3">mu1</strain>
    </source>
</reference>
<name>A0ABQ6G714_9BACL</name>
<evidence type="ECO:0008006" key="4">
    <source>
        <dbReference type="Google" id="ProtNLM"/>
    </source>
</evidence>
<evidence type="ECO:0000313" key="2">
    <source>
        <dbReference type="EMBL" id="GLX66751.1"/>
    </source>
</evidence>
<organism evidence="2 3">
    <name type="scientific">Paenibacillus glycanilyticus</name>
    <dbReference type="NCBI Taxonomy" id="126569"/>
    <lineage>
        <taxon>Bacteria</taxon>
        <taxon>Bacillati</taxon>
        <taxon>Bacillota</taxon>
        <taxon>Bacilli</taxon>
        <taxon>Bacillales</taxon>
        <taxon>Paenibacillaceae</taxon>
        <taxon>Paenibacillus</taxon>
    </lineage>
</organism>
<accession>A0ABQ6G714</accession>
<sequence length="118" mass="13044">MKSSLNIIIGTLIIGASIVISSFVLRSGDNQSNATSTDGHPLMTVEETATYLHLSKEEVEYIITSENRTLETVGSFTGDMFPYITINDTIYVNRDALGKWLAEASNNRRDYVHGLISQ</sequence>
<dbReference type="RefSeq" id="WP_284237466.1">
    <property type="nucleotide sequence ID" value="NZ_BSSQ01000004.1"/>
</dbReference>
<dbReference type="EMBL" id="BSSQ01000004">
    <property type="protein sequence ID" value="GLX66751.1"/>
    <property type="molecule type" value="Genomic_DNA"/>
</dbReference>
<keyword evidence="3" id="KW-1185">Reference proteome</keyword>